<organism evidence="8 9">
    <name type="scientific">Lentilactobacillus hilgardii</name>
    <name type="common">Lactobacillus hilgardii</name>
    <dbReference type="NCBI Taxonomy" id="1588"/>
    <lineage>
        <taxon>Bacteria</taxon>
        <taxon>Bacillati</taxon>
        <taxon>Bacillota</taxon>
        <taxon>Bacilli</taxon>
        <taxon>Lactobacillales</taxon>
        <taxon>Lactobacillaceae</taxon>
        <taxon>Lentilactobacillus</taxon>
    </lineage>
</organism>
<dbReference type="InterPro" id="IPR044068">
    <property type="entry name" value="CB"/>
</dbReference>
<dbReference type="GO" id="GO:0006310">
    <property type="term" value="P:DNA recombination"/>
    <property type="evidence" value="ECO:0007669"/>
    <property type="project" value="UniProtKB-KW"/>
</dbReference>
<keyword evidence="3 5" id="KW-0238">DNA-binding</keyword>
<evidence type="ECO:0000259" key="6">
    <source>
        <dbReference type="PROSITE" id="PS51898"/>
    </source>
</evidence>
<dbReference type="InterPro" id="IPR010998">
    <property type="entry name" value="Integrase_recombinase_N"/>
</dbReference>
<feature type="domain" description="Core-binding (CB)" evidence="7">
    <location>
        <begin position="75"/>
        <end position="158"/>
    </location>
</feature>
<dbReference type="Proteomes" id="UP000465035">
    <property type="component" value="Chromosome"/>
</dbReference>
<evidence type="ECO:0000256" key="1">
    <source>
        <dbReference type="ARBA" id="ARBA00008857"/>
    </source>
</evidence>
<evidence type="ECO:0000256" key="3">
    <source>
        <dbReference type="ARBA" id="ARBA00023125"/>
    </source>
</evidence>
<dbReference type="SMR" id="A0A6P1E6C4"/>
<dbReference type="PANTHER" id="PTHR30629:SF2">
    <property type="entry name" value="PROPHAGE INTEGRASE INTS-RELATED"/>
    <property type="match status" value="1"/>
</dbReference>
<feature type="domain" description="Tyr recombinase" evidence="6">
    <location>
        <begin position="179"/>
        <end position="379"/>
    </location>
</feature>
<evidence type="ECO:0000313" key="8">
    <source>
        <dbReference type="EMBL" id="QHB51215.1"/>
    </source>
</evidence>
<dbReference type="Gene3D" id="1.10.443.10">
    <property type="entry name" value="Intergrase catalytic core"/>
    <property type="match status" value="1"/>
</dbReference>
<dbReference type="InterPro" id="IPR013762">
    <property type="entry name" value="Integrase-like_cat_sf"/>
</dbReference>
<dbReference type="GeneID" id="69057276"/>
<evidence type="ECO:0000256" key="2">
    <source>
        <dbReference type="ARBA" id="ARBA00022908"/>
    </source>
</evidence>
<sequence length="385" mass="44598">MSKLNYSKKYNSVFSYSTKGGVKYGYRLNYYDDLHKRHERQKRGFTNPQSAYRESLGVKVEIINNETNALNAESITVKQWSKRFMEANYTHWKISTLKDYQSRLRQYILPSLGDTSLKRLTKSKYQTLMLNPMIEQGLKRWTIRGAHKTLMTIINAAVDEGLLTKNPLSRTPIPDTGHIEKRIMSKAELQKFNYQLDQESLTTQLMLYTLEQTGMRQGELMGLQWQDIDLDNLKIHIKHTRDFNGLRTAKTPNSVRTVSISTSLAKIYHNAYHEQLELFFKHGLKVKPTTFVLTSKHRLLPLNNKYVSLKLRNTLDHAKLDYLIGHFTAHTFRHQYASYLLNSGVAVSEVSASLGHASPEVTLSIYTEKTPMKKDNLADKFNNLW</sequence>
<dbReference type="PANTHER" id="PTHR30629">
    <property type="entry name" value="PROPHAGE INTEGRASE"/>
    <property type="match status" value="1"/>
</dbReference>
<reference evidence="8 9" key="1">
    <citation type="submission" date="2019-12" db="EMBL/GenBank/DDBJ databases">
        <title>Lactobacillus hilgardii FLUB.</title>
        <authorList>
            <person name="Gustaw K."/>
        </authorList>
    </citation>
    <scope>NUCLEOTIDE SEQUENCE [LARGE SCALE GENOMIC DNA]</scope>
    <source>
        <strain evidence="8 9">FLUB</strain>
    </source>
</reference>
<dbReference type="RefSeq" id="WP_159298636.1">
    <property type="nucleotide sequence ID" value="NZ_CP047121.1"/>
</dbReference>
<gene>
    <name evidence="8" type="ORF">GQR93_02740</name>
</gene>
<dbReference type="EMBL" id="CP047121">
    <property type="protein sequence ID" value="QHB51215.1"/>
    <property type="molecule type" value="Genomic_DNA"/>
</dbReference>
<dbReference type="CDD" id="cd01189">
    <property type="entry name" value="INT_ICEBs1_C_like"/>
    <property type="match status" value="1"/>
</dbReference>
<evidence type="ECO:0000256" key="5">
    <source>
        <dbReference type="PROSITE-ProRule" id="PRU01248"/>
    </source>
</evidence>
<dbReference type="SUPFAM" id="SSF56349">
    <property type="entry name" value="DNA breaking-rejoining enzymes"/>
    <property type="match status" value="1"/>
</dbReference>
<comment type="similarity">
    <text evidence="1">Belongs to the 'phage' integrase family.</text>
</comment>
<dbReference type="InterPro" id="IPR004107">
    <property type="entry name" value="Integrase_SAM-like_N"/>
</dbReference>
<evidence type="ECO:0000256" key="4">
    <source>
        <dbReference type="ARBA" id="ARBA00023172"/>
    </source>
</evidence>
<dbReference type="GO" id="GO:0015074">
    <property type="term" value="P:DNA integration"/>
    <property type="evidence" value="ECO:0007669"/>
    <property type="project" value="UniProtKB-KW"/>
</dbReference>
<evidence type="ECO:0000259" key="7">
    <source>
        <dbReference type="PROSITE" id="PS51900"/>
    </source>
</evidence>
<dbReference type="PROSITE" id="PS51898">
    <property type="entry name" value="TYR_RECOMBINASE"/>
    <property type="match status" value="1"/>
</dbReference>
<dbReference type="Pfam" id="PF14659">
    <property type="entry name" value="Phage_int_SAM_3"/>
    <property type="match status" value="1"/>
</dbReference>
<dbReference type="InterPro" id="IPR050808">
    <property type="entry name" value="Phage_Integrase"/>
</dbReference>
<accession>A0A6P1E6C4</accession>
<dbReference type="InterPro" id="IPR002104">
    <property type="entry name" value="Integrase_catalytic"/>
</dbReference>
<dbReference type="PROSITE" id="PS51900">
    <property type="entry name" value="CB"/>
    <property type="match status" value="1"/>
</dbReference>
<dbReference type="AlphaFoldDB" id="A0A6P1E6C4"/>
<dbReference type="Pfam" id="PF00589">
    <property type="entry name" value="Phage_integrase"/>
    <property type="match status" value="1"/>
</dbReference>
<keyword evidence="2" id="KW-0229">DNA integration</keyword>
<dbReference type="Gene3D" id="1.10.150.130">
    <property type="match status" value="1"/>
</dbReference>
<proteinExistence type="inferred from homology"/>
<dbReference type="InterPro" id="IPR011010">
    <property type="entry name" value="DNA_brk_join_enz"/>
</dbReference>
<evidence type="ECO:0000313" key="9">
    <source>
        <dbReference type="Proteomes" id="UP000465035"/>
    </source>
</evidence>
<name>A0A6P1E6C4_LENHI</name>
<dbReference type="GO" id="GO:0003677">
    <property type="term" value="F:DNA binding"/>
    <property type="evidence" value="ECO:0007669"/>
    <property type="project" value="UniProtKB-UniRule"/>
</dbReference>
<keyword evidence="4" id="KW-0233">DNA recombination</keyword>
<protein>
    <submittedName>
        <fullName evidence="8">Tyrosine-type recombinase/integrase</fullName>
    </submittedName>
</protein>